<keyword evidence="3" id="KW-0234">DNA repair</keyword>
<evidence type="ECO:0000256" key="5">
    <source>
        <dbReference type="SAM" id="MobiDB-lite"/>
    </source>
</evidence>
<keyword evidence="4" id="KW-0539">Nucleus</keyword>
<evidence type="ECO:0000256" key="4">
    <source>
        <dbReference type="ARBA" id="ARBA00023242"/>
    </source>
</evidence>
<dbReference type="PANTHER" id="PTHR15272">
    <property type="entry name" value="CHROMATIN ASSEMBLY FACTOR 1 SUBUNIT A CAF-1 SUBUNIT A"/>
    <property type="match status" value="1"/>
</dbReference>
<feature type="compositionally biased region" description="Polar residues" evidence="5">
    <location>
        <begin position="34"/>
        <end position="44"/>
    </location>
</feature>
<dbReference type="AlphaFoldDB" id="A0A238F712"/>
<feature type="compositionally biased region" description="Acidic residues" evidence="5">
    <location>
        <begin position="695"/>
        <end position="706"/>
    </location>
</feature>
<dbReference type="GO" id="GO:0006281">
    <property type="term" value="P:DNA repair"/>
    <property type="evidence" value="ECO:0007669"/>
    <property type="project" value="UniProtKB-KW"/>
</dbReference>
<name>A0A238F712_9BASI</name>
<keyword evidence="8" id="KW-1185">Reference proteome</keyword>
<feature type="compositionally biased region" description="Basic and acidic residues" evidence="5">
    <location>
        <begin position="277"/>
        <end position="290"/>
    </location>
</feature>
<feature type="compositionally biased region" description="Polar residues" evidence="5">
    <location>
        <begin position="69"/>
        <end position="85"/>
    </location>
</feature>
<dbReference type="Proteomes" id="UP000198372">
    <property type="component" value="Unassembled WGS sequence"/>
</dbReference>
<feature type="compositionally biased region" description="Low complexity" evidence="5">
    <location>
        <begin position="88"/>
        <end position="124"/>
    </location>
</feature>
<feature type="region of interest" description="Disordered" evidence="5">
    <location>
        <begin position="809"/>
        <end position="849"/>
    </location>
</feature>
<feature type="region of interest" description="Disordered" evidence="5">
    <location>
        <begin position="677"/>
        <end position="706"/>
    </location>
</feature>
<dbReference type="Pfam" id="PF12253">
    <property type="entry name" value="CAF1A_dimeriz"/>
    <property type="match status" value="1"/>
</dbReference>
<dbReference type="PANTHER" id="PTHR15272:SF0">
    <property type="entry name" value="CHROMATIN ASSEMBLY FACTOR 1 SUBUNIT A"/>
    <property type="match status" value="1"/>
</dbReference>
<gene>
    <name evidence="7" type="ORF">BQ2448_5624</name>
</gene>
<keyword evidence="2" id="KW-0227">DNA damage</keyword>
<accession>A0A238F712</accession>
<evidence type="ECO:0000313" key="7">
    <source>
        <dbReference type="EMBL" id="SCV66978.1"/>
    </source>
</evidence>
<evidence type="ECO:0000256" key="3">
    <source>
        <dbReference type="ARBA" id="ARBA00023204"/>
    </source>
</evidence>
<dbReference type="GO" id="GO:0005634">
    <property type="term" value="C:nucleus"/>
    <property type="evidence" value="ECO:0007669"/>
    <property type="project" value="UniProtKB-SubCell"/>
</dbReference>
<feature type="region of interest" description="Disordered" evidence="5">
    <location>
        <begin position="1"/>
        <end position="124"/>
    </location>
</feature>
<feature type="region of interest" description="Disordered" evidence="5">
    <location>
        <begin position="358"/>
        <end position="429"/>
    </location>
</feature>
<evidence type="ECO:0000313" key="8">
    <source>
        <dbReference type="Proteomes" id="UP000198372"/>
    </source>
</evidence>
<organism evidence="7 8">
    <name type="scientific">Microbotryum intermedium</name>
    <dbReference type="NCBI Taxonomy" id="269621"/>
    <lineage>
        <taxon>Eukaryota</taxon>
        <taxon>Fungi</taxon>
        <taxon>Dikarya</taxon>
        <taxon>Basidiomycota</taxon>
        <taxon>Pucciniomycotina</taxon>
        <taxon>Microbotryomycetes</taxon>
        <taxon>Microbotryales</taxon>
        <taxon>Microbotryaceae</taxon>
        <taxon>Microbotryum</taxon>
    </lineage>
</organism>
<proteinExistence type="predicted"/>
<reference evidence="8" key="1">
    <citation type="submission" date="2016-09" db="EMBL/GenBank/DDBJ databases">
        <authorList>
            <person name="Jeantristanb JTB J.-T."/>
            <person name="Ricardo R."/>
        </authorList>
    </citation>
    <scope>NUCLEOTIDE SEQUENCE [LARGE SCALE GENOMIC DNA]</scope>
</reference>
<dbReference type="GO" id="GO:0033186">
    <property type="term" value="C:CAF-1 complex"/>
    <property type="evidence" value="ECO:0007669"/>
    <property type="project" value="TreeGrafter"/>
</dbReference>
<comment type="subcellular location">
    <subcellularLocation>
        <location evidence="1">Nucleus</location>
    </subcellularLocation>
</comment>
<evidence type="ECO:0000256" key="2">
    <source>
        <dbReference type="ARBA" id="ARBA00022763"/>
    </source>
</evidence>
<evidence type="ECO:0000259" key="6">
    <source>
        <dbReference type="Pfam" id="PF12253"/>
    </source>
</evidence>
<dbReference type="STRING" id="269621.A0A238F712"/>
<sequence length="937" mass="101954">MDLISLHDSSSSPAPRSPLGSPDDDVDMDVQVLEDTSNGDTTGVSKRKQQPSPQPDSVKKPIKKPKLLSEQTTPISTPSKTSACENVNLASASSSSGVKSSTTLGTTTTTTTPKVNTDGAAASPASLEPSLVDLVKGKFVVKQKPFDATKIPSAIERWTAFTAEFAQKFHSDPEFQLNEYPPQHHPVFAAMINESTKTLVALSKTIREELVKALDGAILGLAMQADLDDDDEDVDAPEVESKSVLERVPLSAIKTLVSSLATRTNHGLDASTIVEAQKGDDQMEEDKVQDDAAGSSNAPLVVPQGLQTWFWEVNDMGLLPTELQARLTKRKNQRLEMAKTCTKLWTGLNEQERKKILSEQNGTTGAKTTEASTSAGGGGGGGGGGGVKEPKVKMGKTATMASTSNLETSASTSASAMKKKKVVVKTDEQLKEIEDKRRKKEEEEAEKAEKKAAREKLAAEKAAEKAIKDAKKAEKLAAEEKKRKSLSKSAGFMNAFVVKKTPSPAVSNDATTNQAGQRVKESDFNIVFKDFNDARAGVEVAPINRFKKWRLAQKGKLAEVRIDGEPSLSKETALADVTKGTPTYRIPPYHSALPKTTVSVRSIAEEVTQCAVTGGDPAPLLKLLQDRRKVPVKFLKFHDDVRPGYVGTWTKWSRTIRPRAPLEVDRALINYDYDSEADWEEDEEDAEDIRSGDDVSGEDDSDDDLSDDWLAVDDDIEYCEGANSEDEWKMDLDGEDAELLATRRKIERREKKGKARNKKEIKTLIPIVKGPCWEVRVGVPADKMFNSMRIQFLNDAHVGLDPFRWESRPLPPPTNNLTAKGKGKAVACPSGDSTNTDLSAPGMTGGKKKAGRLTTIMSDSDVARMISLIHGSEMGSKLKLLEGVLEKMNRAAVVKVPKMTLQVKWGELDPKKVESATIKGKKVWEVDAAVRAKYGVA</sequence>
<dbReference type="InterPro" id="IPR022043">
    <property type="entry name" value="CAF1A_DD"/>
</dbReference>
<feature type="compositionally biased region" description="Gly residues" evidence="5">
    <location>
        <begin position="375"/>
        <end position="387"/>
    </location>
</feature>
<feature type="region of interest" description="Disordered" evidence="5">
    <location>
        <begin position="276"/>
        <end position="299"/>
    </location>
</feature>
<protein>
    <submittedName>
        <fullName evidence="7">BQ2448_5624 protein</fullName>
    </submittedName>
</protein>
<evidence type="ECO:0000256" key="1">
    <source>
        <dbReference type="ARBA" id="ARBA00004123"/>
    </source>
</evidence>
<feature type="compositionally biased region" description="Acidic residues" evidence="5">
    <location>
        <begin position="677"/>
        <end position="687"/>
    </location>
</feature>
<feature type="domain" description="Chromatin assembly factor 1 subunit A dimerization" evidence="6">
    <location>
        <begin position="633"/>
        <end position="704"/>
    </location>
</feature>
<dbReference type="OrthoDB" id="440676at2759"/>
<dbReference type="GO" id="GO:0006334">
    <property type="term" value="P:nucleosome assembly"/>
    <property type="evidence" value="ECO:0007669"/>
    <property type="project" value="TreeGrafter"/>
</dbReference>
<dbReference type="EMBL" id="FMSP01000001">
    <property type="protein sequence ID" value="SCV66978.1"/>
    <property type="molecule type" value="Genomic_DNA"/>
</dbReference>
<feature type="compositionally biased region" description="Low complexity" evidence="5">
    <location>
        <begin position="362"/>
        <end position="374"/>
    </location>
</feature>